<dbReference type="CDD" id="cd21037">
    <property type="entry name" value="MLKL_NTD"/>
    <property type="match status" value="1"/>
</dbReference>
<feature type="compositionally biased region" description="Basic and acidic residues" evidence="7">
    <location>
        <begin position="690"/>
        <end position="703"/>
    </location>
</feature>
<dbReference type="PROSITE" id="PS00108">
    <property type="entry name" value="PROTEIN_KINASE_ST"/>
    <property type="match status" value="1"/>
</dbReference>
<evidence type="ECO:0000256" key="1">
    <source>
        <dbReference type="ARBA" id="ARBA00022527"/>
    </source>
</evidence>
<dbReference type="SUPFAM" id="SSF56112">
    <property type="entry name" value="Protein kinase-like (PK-like)"/>
    <property type="match status" value="1"/>
</dbReference>
<feature type="region of interest" description="Disordered" evidence="7">
    <location>
        <begin position="1"/>
        <end position="97"/>
    </location>
</feature>
<dbReference type="InterPro" id="IPR001245">
    <property type="entry name" value="Ser-Thr/Tyr_kinase_cat_dom"/>
</dbReference>
<evidence type="ECO:0000256" key="2">
    <source>
        <dbReference type="ARBA" id="ARBA00022679"/>
    </source>
</evidence>
<keyword evidence="10" id="KW-1185">Reference proteome</keyword>
<organism evidence="9 10">
    <name type="scientific">Phanerochaete sordida</name>
    <dbReference type="NCBI Taxonomy" id="48140"/>
    <lineage>
        <taxon>Eukaryota</taxon>
        <taxon>Fungi</taxon>
        <taxon>Dikarya</taxon>
        <taxon>Basidiomycota</taxon>
        <taxon>Agaricomycotina</taxon>
        <taxon>Agaricomycetes</taxon>
        <taxon>Polyporales</taxon>
        <taxon>Phanerochaetaceae</taxon>
        <taxon>Phanerochaete</taxon>
    </lineage>
</organism>
<evidence type="ECO:0000313" key="9">
    <source>
        <dbReference type="EMBL" id="GJE89108.1"/>
    </source>
</evidence>
<feature type="domain" description="Protein kinase" evidence="8">
    <location>
        <begin position="821"/>
        <end position="1093"/>
    </location>
</feature>
<dbReference type="GO" id="GO:0005524">
    <property type="term" value="F:ATP binding"/>
    <property type="evidence" value="ECO:0007669"/>
    <property type="project" value="UniProtKB-UniRule"/>
</dbReference>
<feature type="compositionally biased region" description="Low complexity" evidence="7">
    <location>
        <begin position="704"/>
        <end position="720"/>
    </location>
</feature>
<evidence type="ECO:0000313" key="10">
    <source>
        <dbReference type="Proteomes" id="UP000703269"/>
    </source>
</evidence>
<feature type="compositionally biased region" description="Polar residues" evidence="7">
    <location>
        <begin position="1217"/>
        <end position="1235"/>
    </location>
</feature>
<feature type="region of interest" description="Disordered" evidence="7">
    <location>
        <begin position="1127"/>
        <end position="1237"/>
    </location>
</feature>
<feature type="region of interest" description="Disordered" evidence="7">
    <location>
        <begin position="379"/>
        <end position="417"/>
    </location>
</feature>
<feature type="compositionally biased region" description="Polar residues" evidence="7">
    <location>
        <begin position="1153"/>
        <end position="1163"/>
    </location>
</feature>
<feature type="compositionally biased region" description="Basic and acidic residues" evidence="7">
    <location>
        <begin position="405"/>
        <end position="417"/>
    </location>
</feature>
<dbReference type="PRINTS" id="PR00109">
    <property type="entry name" value="TYRKINASE"/>
</dbReference>
<feature type="region of interest" description="Disordered" evidence="7">
    <location>
        <begin position="110"/>
        <end position="200"/>
    </location>
</feature>
<feature type="compositionally biased region" description="Low complexity" evidence="7">
    <location>
        <begin position="764"/>
        <end position="777"/>
    </location>
</feature>
<keyword evidence="3 6" id="KW-0547">Nucleotide-binding</keyword>
<dbReference type="InterPro" id="IPR051681">
    <property type="entry name" value="Ser/Thr_Kinases-Pseudokinases"/>
</dbReference>
<evidence type="ECO:0000259" key="8">
    <source>
        <dbReference type="PROSITE" id="PS50011"/>
    </source>
</evidence>
<protein>
    <recommendedName>
        <fullName evidence="8">Protein kinase domain-containing protein</fullName>
    </recommendedName>
</protein>
<dbReference type="InterPro" id="IPR017441">
    <property type="entry name" value="Protein_kinase_ATP_BS"/>
</dbReference>
<feature type="compositionally biased region" description="Polar residues" evidence="7">
    <location>
        <begin position="11"/>
        <end position="36"/>
    </location>
</feature>
<proteinExistence type="predicted"/>
<evidence type="ECO:0000256" key="6">
    <source>
        <dbReference type="PROSITE-ProRule" id="PRU10141"/>
    </source>
</evidence>
<keyword evidence="4" id="KW-0418">Kinase</keyword>
<dbReference type="PANTHER" id="PTHR44329:SF288">
    <property type="entry name" value="MITOGEN-ACTIVATED PROTEIN KINASE KINASE KINASE 20"/>
    <property type="match status" value="1"/>
</dbReference>
<dbReference type="Proteomes" id="UP000703269">
    <property type="component" value="Unassembled WGS sequence"/>
</dbReference>
<feature type="binding site" evidence="6">
    <location>
        <position position="848"/>
    </location>
    <ligand>
        <name>ATP</name>
        <dbReference type="ChEBI" id="CHEBI:30616"/>
    </ligand>
</feature>
<dbReference type="InterPro" id="IPR000719">
    <property type="entry name" value="Prot_kinase_dom"/>
</dbReference>
<feature type="compositionally biased region" description="Basic and acidic residues" evidence="7">
    <location>
        <begin position="746"/>
        <end position="761"/>
    </location>
</feature>
<feature type="compositionally biased region" description="Polar residues" evidence="7">
    <location>
        <begin position="86"/>
        <end position="97"/>
    </location>
</feature>
<comment type="caution">
    <text evidence="9">The sequence shown here is derived from an EMBL/GenBank/DDBJ whole genome shotgun (WGS) entry which is preliminary data.</text>
</comment>
<sequence>MPPPPLPLQAAHSSSSSPGATPTQGNVSLPATSGLHSKSDPALEPARRSPHVSITPPQRDASLAGPAVSTDASADTAANPARARGLSTSTIPIGSVSSIGSLSAVPMARVVSNPLPQPTSRASSPGRGAGRGRSTSITHADHSPPLEGAPSGSRSHSPLRDLARSWGTFRSVSQSGSQPPSQPVSPIDTRPTTTESSRAAAVEAEKKYWWRARADNPRPWFDEGEAREDSSGAGAEAPGGDKEKGAVQVEERAVFAYHAPGTPREREHVGLWHRKGSVPIEQSEGWVRTKQRVEAVTTAVLGSKVVDTALDVTREALEIGQDVLQFAPVAGLAEAARVLTSIWNAVQLVEFNRLQCLRLTERCANILLAVKEEVEEADRFEASTGSPQLGTPGKDKHSPRLAGESPKRRPQDASEEKMRLGLVGNRLRAPLERLIEAFRRVLEFLDRHNRRPFLKRYLKRDEILRDIQMCDTALDDARNAFEISVQVRILAQVMHAERQQQANTNMIIEHIMHTPPYAPGQLPPYQSPQTYAAAMSASPTVDGRPFGFPNPETRHVSSGDGLLFQSLGEGASQTAGLDSLDLGLAPIDDVPDQHPLDTPVDARAVLPTRPTLPEAVPTSAPQVRSTLAELTQWQNAHDSLRDLADLRNMLRRARDDDGEMARLLQVRPEEAPEALKALLRALEEEVVIEREEREHEERERAAIVHEGSSVGEEESSVGSVQGIHEGVVGRRDTAESSNQLGPSLSRKADEHAPEAESEPHRRSSLASSSAATTTTTHTSHDTLDREFMESVKASLVRLSIASGRPATELSLPSWTITRYEVDLERQVGHGSFSEVWRGRYRGRAVAVKVLQSWTPRDMFLREVHVWDDLRHPNVLEMVGASAVEPPSIPGAPTWPWFIVSRYYQRGSLVRYIQRASNKEWRRILDDVGKGVLRMIHEIVLGMEYLHKQGVLHGDMKCANVLVNDYGHCIISDFGQSEIKSEMTRMSGQQLPKGGTLRWQAPELMAGQSKLTQEIDVYAFAISCYEILTKADVPWPTADDASIRHFILTQNLRPELPSLRPWSGPLADIIGKCWALKPSDRPSFSVLKAEVAALRKRFGWDGQEQLEPGEAEEEQDWLDWIDDIDKEKDHKSPRLTPRSRLPVLPPDVREAEESFSTGSYTTALDATPDRTATDPPSRPPSLRTSMSAPQGGAHHPAPSKTEPAPHSEPGHAHPSAPPTITHSRAPTLPPSSSDNDSICLADMIGRTTPEPADPHTVEARNERKYRMILQHEFHPSLSLPLWSPSPVKVGAVGYHQKPEGAFVTLFDAFRPLETSGGRTRGMPSLAGYGNVHITSQRIEKRNTAQRALDTISQIMGRRNVSRKYTYPLRTGHKAAHLFTESATYQYVADPDLAAPRKWFQANVEQVLSIYGTEHEVQREDLMLVIGTLDAEEYALFVSHSHPDGEVDFSVFAKPLPGEPWGQFATTTDLSDSTGPQYRVPGESTPQVTSGSKVSVVKKHGEAWDTVLLARLRFLTDKEEPTSQ</sequence>
<dbReference type="SMART" id="SM00220">
    <property type="entry name" value="S_TKc"/>
    <property type="match status" value="1"/>
</dbReference>
<dbReference type="GO" id="GO:0004674">
    <property type="term" value="F:protein serine/threonine kinase activity"/>
    <property type="evidence" value="ECO:0007669"/>
    <property type="project" value="UniProtKB-KW"/>
</dbReference>
<accession>A0A9P3G6D9</accession>
<dbReference type="InterPro" id="IPR008271">
    <property type="entry name" value="Ser/Thr_kinase_AS"/>
</dbReference>
<dbReference type="Gene3D" id="1.10.510.10">
    <property type="entry name" value="Transferase(Phosphotransferase) domain 1"/>
    <property type="match status" value="1"/>
</dbReference>
<dbReference type="PANTHER" id="PTHR44329">
    <property type="entry name" value="SERINE/THREONINE-PROTEIN KINASE TNNI3K-RELATED"/>
    <property type="match status" value="1"/>
</dbReference>
<evidence type="ECO:0000256" key="7">
    <source>
        <dbReference type="SAM" id="MobiDB-lite"/>
    </source>
</evidence>
<feature type="region of interest" description="Disordered" evidence="7">
    <location>
        <begin position="690"/>
        <end position="785"/>
    </location>
</feature>
<evidence type="ECO:0000256" key="3">
    <source>
        <dbReference type="ARBA" id="ARBA00022741"/>
    </source>
</evidence>
<reference evidence="9 10" key="1">
    <citation type="submission" date="2021-08" db="EMBL/GenBank/DDBJ databases">
        <title>Draft Genome Sequence of Phanerochaete sordida strain YK-624.</title>
        <authorList>
            <person name="Mori T."/>
            <person name="Dohra H."/>
            <person name="Suzuki T."/>
            <person name="Kawagishi H."/>
            <person name="Hirai H."/>
        </authorList>
    </citation>
    <scope>NUCLEOTIDE SEQUENCE [LARGE SCALE GENOMIC DNA]</scope>
    <source>
        <strain evidence="9 10">YK-624</strain>
    </source>
</reference>
<keyword evidence="1" id="KW-0723">Serine/threonine-protein kinase</keyword>
<gene>
    <name evidence="9" type="ORF">PsYK624_052000</name>
</gene>
<dbReference type="EMBL" id="BPQB01000011">
    <property type="protein sequence ID" value="GJE89108.1"/>
    <property type="molecule type" value="Genomic_DNA"/>
</dbReference>
<keyword evidence="5 6" id="KW-0067">ATP-binding</keyword>
<keyword evidence="2" id="KW-0808">Transferase</keyword>
<dbReference type="InterPro" id="IPR059179">
    <property type="entry name" value="MLKL-like_MCAfunc"/>
</dbReference>
<dbReference type="Pfam" id="PF07714">
    <property type="entry name" value="PK_Tyr_Ser-Thr"/>
    <property type="match status" value="1"/>
</dbReference>
<feature type="region of interest" description="Disordered" evidence="7">
    <location>
        <begin position="217"/>
        <end position="245"/>
    </location>
</feature>
<name>A0A9P3G6D9_9APHY</name>
<feature type="compositionally biased region" description="Low complexity" evidence="7">
    <location>
        <begin position="66"/>
        <end position="84"/>
    </location>
</feature>
<dbReference type="OrthoDB" id="1668230at2759"/>
<dbReference type="InterPro" id="IPR011009">
    <property type="entry name" value="Kinase-like_dom_sf"/>
</dbReference>
<evidence type="ECO:0000256" key="4">
    <source>
        <dbReference type="ARBA" id="ARBA00022777"/>
    </source>
</evidence>
<dbReference type="PROSITE" id="PS50011">
    <property type="entry name" value="PROTEIN_KINASE_DOM"/>
    <property type="match status" value="1"/>
</dbReference>
<evidence type="ECO:0000256" key="5">
    <source>
        <dbReference type="ARBA" id="ARBA00022840"/>
    </source>
</evidence>
<dbReference type="PROSITE" id="PS00107">
    <property type="entry name" value="PROTEIN_KINASE_ATP"/>
    <property type="match status" value="1"/>
</dbReference>
<feature type="compositionally biased region" description="Basic and acidic residues" evidence="7">
    <location>
        <begin position="37"/>
        <end position="47"/>
    </location>
</feature>